<feature type="domain" description="GGDEF" evidence="4">
    <location>
        <begin position="402"/>
        <end position="535"/>
    </location>
</feature>
<dbReference type="CDD" id="cd01949">
    <property type="entry name" value="GGDEF"/>
    <property type="match status" value="1"/>
</dbReference>
<dbReference type="PROSITE" id="PS50887">
    <property type="entry name" value="GGDEF"/>
    <property type="match status" value="1"/>
</dbReference>
<dbReference type="PANTHER" id="PTHR44757:SF2">
    <property type="entry name" value="BIOFILM ARCHITECTURE MAINTENANCE PROTEIN MBAA"/>
    <property type="match status" value="1"/>
</dbReference>
<evidence type="ECO:0000256" key="1">
    <source>
        <dbReference type="SAM" id="MobiDB-lite"/>
    </source>
</evidence>
<protein>
    <submittedName>
        <fullName evidence="5">EAL domain-containing protein</fullName>
    </submittedName>
</protein>
<dbReference type="InterPro" id="IPR035919">
    <property type="entry name" value="EAL_sf"/>
</dbReference>
<proteinExistence type="predicted"/>
<dbReference type="CDD" id="cd12915">
    <property type="entry name" value="PDC2_DGC_like"/>
    <property type="match status" value="1"/>
</dbReference>
<dbReference type="SMART" id="SM00267">
    <property type="entry name" value="GGDEF"/>
    <property type="match status" value="1"/>
</dbReference>
<dbReference type="InterPro" id="IPR052155">
    <property type="entry name" value="Biofilm_reg_signaling"/>
</dbReference>
<gene>
    <name evidence="5" type="ORF">GBZ48_13290</name>
</gene>
<dbReference type="InterPro" id="IPR000160">
    <property type="entry name" value="GGDEF_dom"/>
</dbReference>
<dbReference type="Pfam" id="PF00990">
    <property type="entry name" value="GGDEF"/>
    <property type="match status" value="1"/>
</dbReference>
<keyword evidence="6" id="KW-1185">Reference proteome</keyword>
<evidence type="ECO:0000313" key="6">
    <source>
        <dbReference type="Proteomes" id="UP000605086"/>
    </source>
</evidence>
<dbReference type="SMART" id="SM00052">
    <property type="entry name" value="EAL"/>
    <property type="match status" value="1"/>
</dbReference>
<dbReference type="SUPFAM" id="SSF55073">
    <property type="entry name" value="Nucleotide cyclase"/>
    <property type="match status" value="1"/>
</dbReference>
<dbReference type="EMBL" id="WHOS01000014">
    <property type="protein sequence ID" value="NUB00262.1"/>
    <property type="molecule type" value="Genomic_DNA"/>
</dbReference>
<dbReference type="PANTHER" id="PTHR44757">
    <property type="entry name" value="DIGUANYLATE CYCLASE DGCP"/>
    <property type="match status" value="1"/>
</dbReference>
<dbReference type="Gene3D" id="3.20.20.450">
    <property type="entry name" value="EAL domain"/>
    <property type="match status" value="1"/>
</dbReference>
<feature type="transmembrane region" description="Helical" evidence="2">
    <location>
        <begin position="20"/>
        <end position="43"/>
    </location>
</feature>
<feature type="region of interest" description="Disordered" evidence="1">
    <location>
        <begin position="822"/>
        <end position="847"/>
    </location>
</feature>
<keyword evidence="2" id="KW-0472">Membrane</keyword>
<organism evidence="5 6">
    <name type="scientific">Azospirillum melinis</name>
    <dbReference type="NCBI Taxonomy" id="328839"/>
    <lineage>
        <taxon>Bacteria</taxon>
        <taxon>Pseudomonadati</taxon>
        <taxon>Pseudomonadota</taxon>
        <taxon>Alphaproteobacteria</taxon>
        <taxon>Rhodospirillales</taxon>
        <taxon>Azospirillaceae</taxon>
        <taxon>Azospirillum</taxon>
    </lineage>
</organism>
<reference evidence="5 6" key="1">
    <citation type="submission" date="2019-10" db="EMBL/GenBank/DDBJ databases">
        <title>Genome sequence of Azospirillum melinis.</title>
        <authorList>
            <person name="Ambrosini A."/>
            <person name="Sant'Anna F.H."/>
            <person name="Cassan F.D."/>
            <person name="Souza E.M."/>
            <person name="Passaglia L.M.P."/>
        </authorList>
    </citation>
    <scope>NUCLEOTIDE SEQUENCE [LARGE SCALE GENOMIC DNA]</scope>
    <source>
        <strain evidence="5 6">TMCY0552</strain>
    </source>
</reference>
<keyword evidence="2" id="KW-0812">Transmembrane</keyword>
<dbReference type="Proteomes" id="UP000605086">
    <property type="component" value="Unassembled WGS sequence"/>
</dbReference>
<dbReference type="Gene3D" id="3.30.450.20">
    <property type="entry name" value="PAS domain"/>
    <property type="match status" value="2"/>
</dbReference>
<dbReference type="InterPro" id="IPR029787">
    <property type="entry name" value="Nucleotide_cyclase"/>
</dbReference>
<comment type="caution">
    <text evidence="5">The sequence shown here is derived from an EMBL/GenBank/DDBJ whole genome shotgun (WGS) entry which is preliminary data.</text>
</comment>
<evidence type="ECO:0000256" key="2">
    <source>
        <dbReference type="SAM" id="Phobius"/>
    </source>
</evidence>
<evidence type="ECO:0000259" key="3">
    <source>
        <dbReference type="PROSITE" id="PS50883"/>
    </source>
</evidence>
<dbReference type="Pfam" id="PF00563">
    <property type="entry name" value="EAL"/>
    <property type="match status" value="1"/>
</dbReference>
<dbReference type="CDD" id="cd01948">
    <property type="entry name" value="EAL"/>
    <property type="match status" value="1"/>
</dbReference>
<dbReference type="CDD" id="cd18773">
    <property type="entry name" value="PDC1_HK_sensor"/>
    <property type="match status" value="1"/>
</dbReference>
<accession>A0ABX2KI03</accession>
<evidence type="ECO:0000259" key="4">
    <source>
        <dbReference type="PROSITE" id="PS50887"/>
    </source>
</evidence>
<feature type="domain" description="EAL" evidence="3">
    <location>
        <begin position="544"/>
        <end position="798"/>
    </location>
</feature>
<sequence>MEMHTMSGPHPRAAAPLRSLLSLVVAFTAFVLGAVWLTAVAQLSHDRHLTEMAARQQAADIARAVDARLTERIARIDQALLSIRRELLSSPDLAPNLLAKIANGMNDVALMQIAVLDGKGRLVDTTLFPPNAEEPGSQDAYRWHQSWAATDGDDRLRIGKPILDPSTGEWSLHLSRSLLTQDGRFQGVVTIAVNPLAFSRLAKDLPIGNEGVITVVGRDRIIRMIHTAANDPVRREQIGRELPADRAQFDNTRPEADVVRMTSSIDGRPFITAYRRAAIQPLVSMVLLSEEELYAHLTERTSFLFAAATLVSVIILLFAAGLVGLSVRQHRTSVALASANSLLRDNERVLEARVAERTMALENAVRRTHDLAYRDPLTNLPNRTAFVEATTRILDRAAADASSLMILFLDIDLFKVINDTLGHPAGDQLLVAVAQRLKGAVRPTDMVARLGGDEFVVLADGVTGGKDTAHLADRIRIALGAPLVLNGRVLTTGVSIGVARFPVDGRDTSSLLKHADMAMYAAKAAGRNTMRMFTSDMAQAADRRLDLELALRRAIERSEFSLVYQPKLALATGQLCGVEALVRWNHPERGLISPGEFIPLAEETGLIEPLGQWVLAEACRVLASWDADHLGPLTIAVNVAAAQVNRGDLATVAEGLVRQYHIDPGCLEIEVTETAVIADHDRAQATLNRLRSLGIAVALDDFGTGYSSLIYLRRLDIDTVKIDRSFVQQARDGTRDGDIVRMIIEAARTLKLSVVAEGVETAEQAAFLQELGCDMIQGYLVGRPMPLEQLKTWILGRQPSEPCRLAKLVLVPVQGRQLSGVEGIGRTTSGQSEPSREKCCQNSPVIS</sequence>
<keyword evidence="2" id="KW-1133">Transmembrane helix</keyword>
<feature type="transmembrane region" description="Helical" evidence="2">
    <location>
        <begin position="303"/>
        <end position="325"/>
    </location>
</feature>
<name>A0ABX2KI03_9PROT</name>
<dbReference type="NCBIfam" id="TIGR00254">
    <property type="entry name" value="GGDEF"/>
    <property type="match status" value="1"/>
</dbReference>
<dbReference type="InterPro" id="IPR043128">
    <property type="entry name" value="Rev_trsase/Diguanyl_cyclase"/>
</dbReference>
<evidence type="ECO:0000313" key="5">
    <source>
        <dbReference type="EMBL" id="NUB00262.1"/>
    </source>
</evidence>
<dbReference type="InterPro" id="IPR001633">
    <property type="entry name" value="EAL_dom"/>
</dbReference>
<dbReference type="Gene3D" id="3.30.70.270">
    <property type="match status" value="1"/>
</dbReference>
<dbReference type="SUPFAM" id="SSF141868">
    <property type="entry name" value="EAL domain-like"/>
    <property type="match status" value="1"/>
</dbReference>
<dbReference type="PROSITE" id="PS50883">
    <property type="entry name" value="EAL"/>
    <property type="match status" value="1"/>
</dbReference>